<name>A0AAU9F233_9BACT</name>
<evidence type="ECO:0000256" key="1">
    <source>
        <dbReference type="ARBA" id="ARBA00006738"/>
    </source>
</evidence>
<dbReference type="KEGG" id="dmp:FAK_14030"/>
<organism evidence="3 4">
    <name type="scientific">Desulfoferula mesophila</name>
    <dbReference type="NCBI Taxonomy" id="3058419"/>
    <lineage>
        <taxon>Bacteria</taxon>
        <taxon>Pseudomonadati</taxon>
        <taxon>Thermodesulfobacteriota</taxon>
        <taxon>Desulfarculia</taxon>
        <taxon>Desulfarculales</taxon>
        <taxon>Desulfarculaceae</taxon>
        <taxon>Desulfoferula</taxon>
    </lineage>
</organism>
<dbReference type="NCBIfam" id="TIGR00252">
    <property type="entry name" value="YraN family protein"/>
    <property type="match status" value="1"/>
</dbReference>
<dbReference type="InterPro" id="IPR011335">
    <property type="entry name" value="Restrct_endonuc-II-like"/>
</dbReference>
<keyword evidence="4" id="KW-1185">Reference proteome</keyword>
<evidence type="ECO:0000256" key="2">
    <source>
        <dbReference type="HAMAP-Rule" id="MF_00048"/>
    </source>
</evidence>
<proteinExistence type="inferred from homology"/>
<gene>
    <name evidence="3" type="ORF">FAK_14030</name>
</gene>
<dbReference type="PANTHER" id="PTHR34039:SF1">
    <property type="entry name" value="UPF0102 PROTEIN YRAN"/>
    <property type="match status" value="1"/>
</dbReference>
<sequence length="122" mass="13360">MARLGEARGREAESLARAHLERSGYRVVATRRRTPGGELDLVAWDGPVLVFVEVKARGGQGFGRAEEMVDRRKRERLALAAEAFLAELGPPVPVCRFDVVAVDMGSGAPRLRHLPDAFRPGE</sequence>
<evidence type="ECO:0000313" key="3">
    <source>
        <dbReference type="EMBL" id="BEQ14337.1"/>
    </source>
</evidence>
<dbReference type="Gene3D" id="3.40.1350.10">
    <property type="match status" value="1"/>
</dbReference>
<evidence type="ECO:0000313" key="4">
    <source>
        <dbReference type="Proteomes" id="UP001366166"/>
    </source>
</evidence>
<accession>A0AAU9F233</accession>
<dbReference type="NCBIfam" id="NF009150">
    <property type="entry name" value="PRK12497.1-3"/>
    <property type="match status" value="1"/>
</dbReference>
<dbReference type="SUPFAM" id="SSF52980">
    <property type="entry name" value="Restriction endonuclease-like"/>
    <property type="match status" value="1"/>
</dbReference>
<dbReference type="AlphaFoldDB" id="A0AAU9F233"/>
<dbReference type="InterPro" id="IPR011856">
    <property type="entry name" value="tRNA_endonuc-like_dom_sf"/>
</dbReference>
<protein>
    <recommendedName>
        <fullName evidence="2">UPF0102 protein FAK_14030</fullName>
    </recommendedName>
</protein>
<dbReference type="Proteomes" id="UP001366166">
    <property type="component" value="Chromosome"/>
</dbReference>
<dbReference type="InterPro" id="IPR003509">
    <property type="entry name" value="UPF0102_YraN-like"/>
</dbReference>
<comment type="similarity">
    <text evidence="1 2">Belongs to the UPF0102 family.</text>
</comment>
<dbReference type="EMBL" id="AP028679">
    <property type="protein sequence ID" value="BEQ14337.1"/>
    <property type="molecule type" value="Genomic_DNA"/>
</dbReference>
<dbReference type="HAMAP" id="MF_00048">
    <property type="entry name" value="UPF0102"/>
    <property type="match status" value="1"/>
</dbReference>
<dbReference type="Pfam" id="PF02021">
    <property type="entry name" value="UPF0102"/>
    <property type="match status" value="1"/>
</dbReference>
<dbReference type="GO" id="GO:0003676">
    <property type="term" value="F:nucleic acid binding"/>
    <property type="evidence" value="ECO:0007669"/>
    <property type="project" value="InterPro"/>
</dbReference>
<reference evidence="4" key="1">
    <citation type="journal article" date="2023" name="Arch. Microbiol.">
        <title>Desulfoferula mesophilus gen. nov. sp. nov., a mesophilic sulfate-reducing bacterium isolated from a brackish lake sediment.</title>
        <authorList>
            <person name="Watanabe T."/>
            <person name="Yabe T."/>
            <person name="Tsuji J.M."/>
            <person name="Fukui M."/>
        </authorList>
    </citation>
    <scope>NUCLEOTIDE SEQUENCE [LARGE SCALE GENOMIC DNA]</scope>
    <source>
        <strain evidence="4">12FAK</strain>
    </source>
</reference>
<dbReference type="PANTHER" id="PTHR34039">
    <property type="entry name" value="UPF0102 PROTEIN YRAN"/>
    <property type="match status" value="1"/>
</dbReference>
<dbReference type="RefSeq" id="WP_338606052.1">
    <property type="nucleotide sequence ID" value="NZ_AP028679.1"/>
</dbReference>